<organism evidence="3 4">
    <name type="scientific">Lacipirellula limnantheis</name>
    <dbReference type="NCBI Taxonomy" id="2528024"/>
    <lineage>
        <taxon>Bacteria</taxon>
        <taxon>Pseudomonadati</taxon>
        <taxon>Planctomycetota</taxon>
        <taxon>Planctomycetia</taxon>
        <taxon>Pirellulales</taxon>
        <taxon>Lacipirellulaceae</taxon>
        <taxon>Lacipirellula</taxon>
    </lineage>
</organism>
<evidence type="ECO:0000256" key="2">
    <source>
        <dbReference type="SAM" id="SignalP"/>
    </source>
</evidence>
<dbReference type="Gene3D" id="3.40.50.1820">
    <property type="entry name" value="alpha/beta hydrolase"/>
    <property type="match status" value="1"/>
</dbReference>
<dbReference type="PANTHER" id="PTHR43037:SF1">
    <property type="entry name" value="BLL1128 PROTEIN"/>
    <property type="match status" value="1"/>
</dbReference>
<dbReference type="EMBL" id="CP036339">
    <property type="protein sequence ID" value="QDT71070.1"/>
    <property type="molecule type" value="Genomic_DNA"/>
</dbReference>
<keyword evidence="4" id="KW-1185">Reference proteome</keyword>
<protein>
    <submittedName>
        <fullName evidence="3">Esterase PHB depolymerase</fullName>
    </submittedName>
</protein>
<dbReference type="InterPro" id="IPR029058">
    <property type="entry name" value="AB_hydrolase_fold"/>
</dbReference>
<feature type="signal peptide" evidence="2">
    <location>
        <begin position="1"/>
        <end position="23"/>
    </location>
</feature>
<dbReference type="InterPro" id="IPR050955">
    <property type="entry name" value="Plant_Biomass_Hydrol_Est"/>
</dbReference>
<proteinExistence type="predicted"/>
<dbReference type="KEGG" id="llh:I41_02250"/>
<sequence length="285" mass="30285" precursor="true">MRLCFAILCGLVLCASGATFSSAASLRDFIDFSDPSLPGRLYVPPQAATGPRPLIVFLHGAGESGADNTAQVNGNIDNLLTAAKARGAYLYAPQTAIGWNSSTAIDRVMAMVDRASAEQNVDELRFYATGLSMGGGGTWNLINRHGDHFAAAAPICAVLPATGYSAANLAEVPTWAFHAKDDATVSYTTTRSVVANILGTTGETLPAYPVRPTADFAFQSSTLDLRHTEYRTGGHGIWGRVYNTPAFYDWMFAHALVPEPSGLAVMFVTGLGMLGTCRQSAARRR</sequence>
<dbReference type="PANTHER" id="PTHR43037">
    <property type="entry name" value="UNNAMED PRODUCT-RELATED"/>
    <property type="match status" value="1"/>
</dbReference>
<dbReference type="RefSeq" id="WP_168206597.1">
    <property type="nucleotide sequence ID" value="NZ_CP036339.1"/>
</dbReference>
<evidence type="ECO:0000313" key="3">
    <source>
        <dbReference type="EMBL" id="QDT71070.1"/>
    </source>
</evidence>
<dbReference type="AlphaFoldDB" id="A0A517TRS7"/>
<keyword evidence="1 2" id="KW-0732">Signal</keyword>
<evidence type="ECO:0000256" key="1">
    <source>
        <dbReference type="ARBA" id="ARBA00022729"/>
    </source>
</evidence>
<dbReference type="SUPFAM" id="SSF53474">
    <property type="entry name" value="alpha/beta-Hydrolases"/>
    <property type="match status" value="1"/>
</dbReference>
<evidence type="ECO:0000313" key="4">
    <source>
        <dbReference type="Proteomes" id="UP000317909"/>
    </source>
</evidence>
<reference evidence="3 4" key="1">
    <citation type="submission" date="2019-02" db="EMBL/GenBank/DDBJ databases">
        <title>Deep-cultivation of Planctomycetes and their phenomic and genomic characterization uncovers novel biology.</title>
        <authorList>
            <person name="Wiegand S."/>
            <person name="Jogler M."/>
            <person name="Boedeker C."/>
            <person name="Pinto D."/>
            <person name="Vollmers J."/>
            <person name="Rivas-Marin E."/>
            <person name="Kohn T."/>
            <person name="Peeters S.H."/>
            <person name="Heuer A."/>
            <person name="Rast P."/>
            <person name="Oberbeckmann S."/>
            <person name="Bunk B."/>
            <person name="Jeske O."/>
            <person name="Meyerdierks A."/>
            <person name="Storesund J.E."/>
            <person name="Kallscheuer N."/>
            <person name="Luecker S."/>
            <person name="Lage O.M."/>
            <person name="Pohl T."/>
            <person name="Merkel B.J."/>
            <person name="Hornburger P."/>
            <person name="Mueller R.-W."/>
            <person name="Bruemmer F."/>
            <person name="Labrenz M."/>
            <person name="Spormann A.M."/>
            <person name="Op den Camp H."/>
            <person name="Overmann J."/>
            <person name="Amann R."/>
            <person name="Jetten M.S.M."/>
            <person name="Mascher T."/>
            <person name="Medema M.H."/>
            <person name="Devos D.P."/>
            <person name="Kaster A.-K."/>
            <person name="Ovreas L."/>
            <person name="Rohde M."/>
            <person name="Galperin M.Y."/>
            <person name="Jogler C."/>
        </authorList>
    </citation>
    <scope>NUCLEOTIDE SEQUENCE [LARGE SCALE GENOMIC DNA]</scope>
    <source>
        <strain evidence="3 4">I41</strain>
    </source>
</reference>
<name>A0A517TRS7_9BACT</name>
<accession>A0A517TRS7</accession>
<dbReference type="Proteomes" id="UP000317909">
    <property type="component" value="Chromosome"/>
</dbReference>
<gene>
    <name evidence="3" type="ORF">I41_02250</name>
</gene>
<feature type="chain" id="PRO_5021789885" evidence="2">
    <location>
        <begin position="24"/>
        <end position="285"/>
    </location>
</feature>